<gene>
    <name evidence="1" type="ORF">SLEP1_g24626</name>
</gene>
<protein>
    <submittedName>
        <fullName evidence="1">Uncharacterized protein</fullName>
    </submittedName>
</protein>
<name>A0AAV5JQP4_9ROSI</name>
<sequence>MLFVTLLVGEVINASTCRHVVIEPVHSTQLVGVIHQQTVRLPVGVRRWS</sequence>
<evidence type="ECO:0000313" key="1">
    <source>
        <dbReference type="EMBL" id="GKV13638.1"/>
    </source>
</evidence>
<keyword evidence="2" id="KW-1185">Reference proteome</keyword>
<evidence type="ECO:0000313" key="2">
    <source>
        <dbReference type="Proteomes" id="UP001054252"/>
    </source>
</evidence>
<dbReference type="Proteomes" id="UP001054252">
    <property type="component" value="Unassembled WGS sequence"/>
</dbReference>
<dbReference type="AlphaFoldDB" id="A0AAV5JQP4"/>
<accession>A0AAV5JQP4</accession>
<proteinExistence type="predicted"/>
<organism evidence="1 2">
    <name type="scientific">Rubroshorea leprosula</name>
    <dbReference type="NCBI Taxonomy" id="152421"/>
    <lineage>
        <taxon>Eukaryota</taxon>
        <taxon>Viridiplantae</taxon>
        <taxon>Streptophyta</taxon>
        <taxon>Embryophyta</taxon>
        <taxon>Tracheophyta</taxon>
        <taxon>Spermatophyta</taxon>
        <taxon>Magnoliopsida</taxon>
        <taxon>eudicotyledons</taxon>
        <taxon>Gunneridae</taxon>
        <taxon>Pentapetalae</taxon>
        <taxon>rosids</taxon>
        <taxon>malvids</taxon>
        <taxon>Malvales</taxon>
        <taxon>Dipterocarpaceae</taxon>
        <taxon>Rubroshorea</taxon>
    </lineage>
</organism>
<comment type="caution">
    <text evidence="1">The sequence shown here is derived from an EMBL/GenBank/DDBJ whole genome shotgun (WGS) entry which is preliminary data.</text>
</comment>
<dbReference type="EMBL" id="BPVZ01000039">
    <property type="protein sequence ID" value="GKV13638.1"/>
    <property type="molecule type" value="Genomic_DNA"/>
</dbReference>
<reference evidence="1 2" key="1">
    <citation type="journal article" date="2021" name="Commun. Biol.">
        <title>The genome of Shorea leprosula (Dipterocarpaceae) highlights the ecological relevance of drought in aseasonal tropical rainforests.</title>
        <authorList>
            <person name="Ng K.K.S."/>
            <person name="Kobayashi M.J."/>
            <person name="Fawcett J.A."/>
            <person name="Hatakeyama M."/>
            <person name="Paape T."/>
            <person name="Ng C.H."/>
            <person name="Ang C.C."/>
            <person name="Tnah L.H."/>
            <person name="Lee C.T."/>
            <person name="Nishiyama T."/>
            <person name="Sese J."/>
            <person name="O'Brien M.J."/>
            <person name="Copetti D."/>
            <person name="Mohd Noor M.I."/>
            <person name="Ong R.C."/>
            <person name="Putra M."/>
            <person name="Sireger I.Z."/>
            <person name="Indrioko S."/>
            <person name="Kosugi Y."/>
            <person name="Izuno A."/>
            <person name="Isagi Y."/>
            <person name="Lee S.L."/>
            <person name="Shimizu K.K."/>
        </authorList>
    </citation>
    <scope>NUCLEOTIDE SEQUENCE [LARGE SCALE GENOMIC DNA]</scope>
    <source>
        <strain evidence="1">214</strain>
    </source>
</reference>